<feature type="region of interest" description="Disordered" evidence="1">
    <location>
        <begin position="36"/>
        <end position="55"/>
    </location>
</feature>
<accession>A0A7R8VM57</accession>
<name>A0A7R8VM57_TIMDO</name>
<dbReference type="EMBL" id="OA568035">
    <property type="protein sequence ID" value="CAD7201089.1"/>
    <property type="molecule type" value="Genomic_DNA"/>
</dbReference>
<gene>
    <name evidence="2" type="ORF">TDIB3V08_LOCUS7292</name>
</gene>
<proteinExistence type="predicted"/>
<protein>
    <submittedName>
        <fullName evidence="2">Uncharacterized protein</fullName>
    </submittedName>
</protein>
<sequence>MQKLEQADWHIVNEKAENYAQVASGLPNIAPRRLQGLGDWAKQPPGPNPRSDERHVASSTLDIWLKLEILRGFFYSSPMASLVQTDSSQLTTKSFEKLPDQILYPYAEPYDLQKHFSLLE</sequence>
<dbReference type="AlphaFoldDB" id="A0A7R8VM57"/>
<organism evidence="2">
    <name type="scientific">Timema douglasi</name>
    <name type="common">Walking stick</name>
    <dbReference type="NCBI Taxonomy" id="61478"/>
    <lineage>
        <taxon>Eukaryota</taxon>
        <taxon>Metazoa</taxon>
        <taxon>Ecdysozoa</taxon>
        <taxon>Arthropoda</taxon>
        <taxon>Hexapoda</taxon>
        <taxon>Insecta</taxon>
        <taxon>Pterygota</taxon>
        <taxon>Neoptera</taxon>
        <taxon>Polyneoptera</taxon>
        <taxon>Phasmatodea</taxon>
        <taxon>Timematodea</taxon>
        <taxon>Timematoidea</taxon>
        <taxon>Timematidae</taxon>
        <taxon>Timema</taxon>
    </lineage>
</organism>
<evidence type="ECO:0000256" key="1">
    <source>
        <dbReference type="SAM" id="MobiDB-lite"/>
    </source>
</evidence>
<evidence type="ECO:0000313" key="2">
    <source>
        <dbReference type="EMBL" id="CAD7201089.1"/>
    </source>
</evidence>
<reference evidence="2" key="1">
    <citation type="submission" date="2020-11" db="EMBL/GenBank/DDBJ databases">
        <authorList>
            <person name="Tran Van P."/>
        </authorList>
    </citation>
    <scope>NUCLEOTIDE SEQUENCE</scope>
</reference>